<accession>A0ABW8PJJ4</accession>
<gene>
    <name evidence="2" type="ORF">V3467_12930</name>
</gene>
<organism evidence="2 3">
    <name type="scientific">Flavobacterium covae</name>
    <dbReference type="NCBI Taxonomy" id="2906076"/>
    <lineage>
        <taxon>Bacteria</taxon>
        <taxon>Pseudomonadati</taxon>
        <taxon>Bacteroidota</taxon>
        <taxon>Flavobacteriia</taxon>
        <taxon>Flavobacteriales</taxon>
        <taxon>Flavobacteriaceae</taxon>
        <taxon>Flavobacterium</taxon>
    </lineage>
</organism>
<evidence type="ECO:0000313" key="3">
    <source>
        <dbReference type="Proteomes" id="UP001621713"/>
    </source>
</evidence>
<sequence length="180" mass="20665">MKKFIYLALIVTCFSCKKDNDTTNNSHDSNKEDTSKLNNQESNSLENQESSIEFGNLFNEGSQINFTPNDIESTKNNEIKEFGKKLKLYEKKYILEEGLDGSMLEDLINNSTSIGCNRYVNSSWLAYFLNKKTITQEDLDAVKTIVQLNYIVSKDLLQIANDTKLQQKLKKMKKVMLIPI</sequence>
<evidence type="ECO:0000256" key="1">
    <source>
        <dbReference type="SAM" id="MobiDB-lite"/>
    </source>
</evidence>
<comment type="caution">
    <text evidence="2">The sequence shown here is derived from an EMBL/GenBank/DDBJ whole genome shotgun (WGS) entry which is preliminary data.</text>
</comment>
<evidence type="ECO:0008006" key="4">
    <source>
        <dbReference type="Google" id="ProtNLM"/>
    </source>
</evidence>
<keyword evidence="3" id="KW-1185">Reference proteome</keyword>
<evidence type="ECO:0000313" key="2">
    <source>
        <dbReference type="EMBL" id="MFK7004742.1"/>
    </source>
</evidence>
<dbReference type="EMBL" id="JAZHOJ010000039">
    <property type="protein sequence ID" value="MFK7004742.1"/>
    <property type="molecule type" value="Genomic_DNA"/>
</dbReference>
<proteinExistence type="predicted"/>
<reference evidence="2 3" key="1">
    <citation type="submission" date="2024-02" db="EMBL/GenBank/DDBJ databases">
        <title>Comparative Genomic Analysis of Flavobacterium Species Causing Columnaris Disease of Freshwater Fish in Thailand: Insights into Virulence and Resistance Mechanisms.</title>
        <authorList>
            <person name="Nguyen D."/>
            <person name="Chokmangmeepisarn P."/>
            <person name="Khianchaikhan K."/>
            <person name="Morishita M."/>
            <person name="Bunnoy A."/>
            <person name="Rodkhum C."/>
        </authorList>
    </citation>
    <scope>NUCLEOTIDE SEQUENCE [LARGE SCALE GENOMIC DNA]</scope>
    <source>
        <strain evidence="2 3">PCBSB2203</strain>
    </source>
</reference>
<feature type="region of interest" description="Disordered" evidence="1">
    <location>
        <begin position="21"/>
        <end position="45"/>
    </location>
</feature>
<dbReference type="Proteomes" id="UP001621713">
    <property type="component" value="Unassembled WGS sequence"/>
</dbReference>
<protein>
    <recommendedName>
        <fullName evidence="4">Lipoprotein</fullName>
    </recommendedName>
</protein>
<name>A0ABW8PJJ4_9FLAO</name>
<dbReference type="RefSeq" id="WP_088467099.1">
    <property type="nucleotide sequence ID" value="NZ_JAZHOJ010000039.1"/>
</dbReference>